<dbReference type="SMART" id="SM00530">
    <property type="entry name" value="HTH_XRE"/>
    <property type="match status" value="1"/>
</dbReference>
<reference evidence="2" key="1">
    <citation type="journal article" date="2021" name="PeerJ">
        <title>Extensive microbial diversity within the chicken gut microbiome revealed by metagenomics and culture.</title>
        <authorList>
            <person name="Gilroy R."/>
            <person name="Ravi A."/>
            <person name="Getino M."/>
            <person name="Pursley I."/>
            <person name="Horton D.L."/>
            <person name="Alikhan N.F."/>
            <person name="Baker D."/>
            <person name="Gharbi K."/>
            <person name="Hall N."/>
            <person name="Watson M."/>
            <person name="Adriaenssens E.M."/>
            <person name="Foster-Nyarko E."/>
            <person name="Jarju S."/>
            <person name="Secka A."/>
            <person name="Antonio M."/>
            <person name="Oren A."/>
            <person name="Chaudhuri R.R."/>
            <person name="La Ragione R."/>
            <person name="Hildebrand F."/>
            <person name="Pallen M.J."/>
        </authorList>
    </citation>
    <scope>NUCLEOTIDE SEQUENCE</scope>
    <source>
        <strain evidence="2">Gambia11-129</strain>
    </source>
</reference>
<dbReference type="PROSITE" id="PS50943">
    <property type="entry name" value="HTH_CROC1"/>
    <property type="match status" value="1"/>
</dbReference>
<evidence type="ECO:0000259" key="1">
    <source>
        <dbReference type="PROSITE" id="PS50943"/>
    </source>
</evidence>
<organism evidence="2 3">
    <name type="scientific">Candidatus Ornithospirochaeta avicola</name>
    <dbReference type="NCBI Taxonomy" id="2840896"/>
    <lineage>
        <taxon>Bacteria</taxon>
        <taxon>Pseudomonadati</taxon>
        <taxon>Spirochaetota</taxon>
        <taxon>Spirochaetia</taxon>
        <taxon>Spirochaetales</taxon>
        <taxon>Spirochaetaceae</taxon>
        <taxon>Spirochaetaceae incertae sedis</taxon>
        <taxon>Candidatus Ornithospirochaeta</taxon>
    </lineage>
</organism>
<dbReference type="SUPFAM" id="SSF47413">
    <property type="entry name" value="lambda repressor-like DNA-binding domains"/>
    <property type="match status" value="1"/>
</dbReference>
<protein>
    <submittedName>
        <fullName evidence="2">Helix-turn-helix transcriptional regulator</fullName>
    </submittedName>
</protein>
<evidence type="ECO:0000313" key="3">
    <source>
        <dbReference type="Proteomes" id="UP000823936"/>
    </source>
</evidence>
<feature type="domain" description="HTH cro/C1-type" evidence="1">
    <location>
        <begin position="33"/>
        <end position="75"/>
    </location>
</feature>
<reference evidence="2" key="2">
    <citation type="submission" date="2021-04" db="EMBL/GenBank/DDBJ databases">
        <authorList>
            <person name="Gilroy R."/>
        </authorList>
    </citation>
    <scope>NUCLEOTIDE SEQUENCE</scope>
    <source>
        <strain evidence="2">Gambia11-129</strain>
    </source>
</reference>
<dbReference type="Gene3D" id="1.10.260.40">
    <property type="entry name" value="lambda repressor-like DNA-binding domains"/>
    <property type="match status" value="1"/>
</dbReference>
<evidence type="ECO:0000313" key="2">
    <source>
        <dbReference type="EMBL" id="HIV98728.1"/>
    </source>
</evidence>
<dbReference type="InterPro" id="IPR010982">
    <property type="entry name" value="Lambda_DNA-bd_dom_sf"/>
</dbReference>
<dbReference type="Proteomes" id="UP000823936">
    <property type="component" value="Unassembled WGS sequence"/>
</dbReference>
<dbReference type="InterPro" id="IPR001387">
    <property type="entry name" value="Cro/C1-type_HTH"/>
</dbReference>
<name>A0A9D1TMY2_9SPIO</name>
<dbReference type="Pfam" id="PF13443">
    <property type="entry name" value="HTH_26"/>
    <property type="match status" value="1"/>
</dbReference>
<proteinExistence type="predicted"/>
<gene>
    <name evidence="2" type="ORF">IAB12_02980</name>
</gene>
<dbReference type="CDD" id="cd00093">
    <property type="entry name" value="HTH_XRE"/>
    <property type="match status" value="1"/>
</dbReference>
<dbReference type="AlphaFoldDB" id="A0A9D1TMY2"/>
<dbReference type="EMBL" id="DXHU01000013">
    <property type="protein sequence ID" value="HIV98728.1"/>
    <property type="molecule type" value="Genomic_DNA"/>
</dbReference>
<dbReference type="GO" id="GO:0003677">
    <property type="term" value="F:DNA binding"/>
    <property type="evidence" value="ECO:0007669"/>
    <property type="project" value="InterPro"/>
</dbReference>
<comment type="caution">
    <text evidence="2">The sequence shown here is derived from an EMBL/GenBank/DDBJ whole genome shotgun (WGS) entry which is preliminary data.</text>
</comment>
<sequence>MPSKQDKEVIQEQVEDLYNKIADLLAEVNIKWADLARLIGLSPKTLSSMRSQKVNPSFTTIRRIAEALDISMDELLYDHSKAPHLYEFYWAVPRAIRDIELQDMTCNQCLTIAYVTGHKNMTEFRHRTDIRRDEIHEKLAEIKKKEKENK</sequence>
<accession>A0A9D1TMY2</accession>